<dbReference type="Gene3D" id="1.10.10.10">
    <property type="entry name" value="Winged helix-like DNA-binding domain superfamily/Winged helix DNA-binding domain"/>
    <property type="match status" value="1"/>
</dbReference>
<protein>
    <submittedName>
        <fullName evidence="6">Tetratricopeptide repeat protein</fullName>
    </submittedName>
</protein>
<proteinExistence type="predicted"/>
<evidence type="ECO:0000256" key="1">
    <source>
        <dbReference type="ARBA" id="ARBA00023125"/>
    </source>
</evidence>
<dbReference type="PROSITE" id="PS50293">
    <property type="entry name" value="TPR_REGION"/>
    <property type="match status" value="1"/>
</dbReference>
<name>A0A399RQE7_9PROT</name>
<organism evidence="6 7">
    <name type="scientific">Henriciella mobilis</name>
    <dbReference type="NCBI Taxonomy" id="2305467"/>
    <lineage>
        <taxon>Bacteria</taxon>
        <taxon>Pseudomonadati</taxon>
        <taxon>Pseudomonadota</taxon>
        <taxon>Alphaproteobacteria</taxon>
        <taxon>Hyphomonadales</taxon>
        <taxon>Hyphomonadaceae</taxon>
        <taxon>Henriciella</taxon>
    </lineage>
</organism>
<feature type="domain" description="OmpR/PhoB-type" evidence="5">
    <location>
        <begin position="1"/>
        <end position="96"/>
    </location>
</feature>
<dbReference type="PROSITE" id="PS50005">
    <property type="entry name" value="TPR"/>
    <property type="match status" value="2"/>
</dbReference>
<dbReference type="PANTHER" id="PTHR12558:SF13">
    <property type="entry name" value="CELL DIVISION CYCLE PROTEIN 27 HOMOLOG"/>
    <property type="match status" value="1"/>
</dbReference>
<accession>A0A399RQE7</accession>
<dbReference type="InterPro" id="IPR016032">
    <property type="entry name" value="Sig_transdc_resp-reg_C-effctor"/>
</dbReference>
<keyword evidence="4" id="KW-1133">Transmembrane helix</keyword>
<dbReference type="InterPro" id="IPR001867">
    <property type="entry name" value="OmpR/PhoB-type_DNA-bd"/>
</dbReference>
<evidence type="ECO:0000259" key="5">
    <source>
        <dbReference type="PROSITE" id="PS51755"/>
    </source>
</evidence>
<dbReference type="EMBL" id="QWFX01000005">
    <property type="protein sequence ID" value="RIJ32444.1"/>
    <property type="molecule type" value="Genomic_DNA"/>
</dbReference>
<dbReference type="GO" id="GO:0000160">
    <property type="term" value="P:phosphorelay signal transduction system"/>
    <property type="evidence" value="ECO:0007669"/>
    <property type="project" value="InterPro"/>
</dbReference>
<dbReference type="PROSITE" id="PS51755">
    <property type="entry name" value="OMPR_PHOB"/>
    <property type="match status" value="1"/>
</dbReference>
<feature type="repeat" description="TPR" evidence="2">
    <location>
        <begin position="331"/>
        <end position="364"/>
    </location>
</feature>
<dbReference type="InterPro" id="IPR019734">
    <property type="entry name" value="TPR_rpt"/>
</dbReference>
<evidence type="ECO:0000256" key="4">
    <source>
        <dbReference type="SAM" id="Phobius"/>
    </source>
</evidence>
<dbReference type="SMART" id="SM00028">
    <property type="entry name" value="TPR"/>
    <property type="match status" value="2"/>
</dbReference>
<feature type="DNA-binding region" description="OmpR/PhoB-type" evidence="3">
    <location>
        <begin position="1"/>
        <end position="96"/>
    </location>
</feature>
<sequence length="399" mass="43442">MKIGDWLVEPAANRLRAGGNEVELEPRVMDLLMLLAEHPGKVISKPDIAKALWGDIHVNDDALTRTVFKLRKALGDDARDARYIETVSKRGYRLIADVGDAGAAAAPRGHLPRLALLFGGGILAAGLAGLLTLTVFRSPEPASPVGSEDQRLSRADGFYSQFNRSDNEAALRLYETILEESPGNGAALAGLANALTQRLVRYEGAAGPVDERTSLTEALEGGWLDTARAQDGLDRAIGLARRATRADPSHDRAWRALGLALSARREFDEAERAYERALVINPDDWGTMINLSELYLLTGRPERSTPYLEQAWRAMEAGYGDNPVAIRPWHSSVGLAVAERYLEAGDPQAAELWYRRVLSLDPLNPQAVRGLAQLLRQFGDASRADALCLELENASGETC</sequence>
<dbReference type="SUPFAM" id="SSF46894">
    <property type="entry name" value="C-terminal effector domain of the bipartite response regulators"/>
    <property type="match status" value="1"/>
</dbReference>
<dbReference type="GO" id="GO:0006355">
    <property type="term" value="P:regulation of DNA-templated transcription"/>
    <property type="evidence" value="ECO:0007669"/>
    <property type="project" value="InterPro"/>
</dbReference>
<dbReference type="Pfam" id="PF13432">
    <property type="entry name" value="TPR_16"/>
    <property type="match status" value="3"/>
</dbReference>
<reference evidence="6 7" key="1">
    <citation type="submission" date="2018-08" db="EMBL/GenBank/DDBJ databases">
        <title>Henriciella mobilis sp. nov., isolated from seawater.</title>
        <authorList>
            <person name="Cheng H."/>
            <person name="Wu Y.-H."/>
            <person name="Xu X.-W."/>
            <person name="Guo L.-L."/>
        </authorList>
    </citation>
    <scope>NUCLEOTIDE SEQUENCE [LARGE SCALE GENOMIC DNA]</scope>
    <source>
        <strain evidence="6 7">JN25</strain>
    </source>
</reference>
<feature type="repeat" description="TPR" evidence="2">
    <location>
        <begin position="251"/>
        <end position="284"/>
    </location>
</feature>
<dbReference type="AlphaFoldDB" id="A0A399RQE7"/>
<evidence type="ECO:0000256" key="3">
    <source>
        <dbReference type="PROSITE-ProRule" id="PRU01091"/>
    </source>
</evidence>
<keyword evidence="4" id="KW-0812">Transmembrane</keyword>
<keyword evidence="7" id="KW-1185">Reference proteome</keyword>
<dbReference type="GO" id="GO:0003677">
    <property type="term" value="F:DNA binding"/>
    <property type="evidence" value="ECO:0007669"/>
    <property type="project" value="UniProtKB-UniRule"/>
</dbReference>
<dbReference type="PANTHER" id="PTHR12558">
    <property type="entry name" value="CELL DIVISION CYCLE 16,23,27"/>
    <property type="match status" value="1"/>
</dbReference>
<dbReference type="SMART" id="SM00862">
    <property type="entry name" value="Trans_reg_C"/>
    <property type="match status" value="1"/>
</dbReference>
<evidence type="ECO:0000256" key="2">
    <source>
        <dbReference type="PROSITE-ProRule" id="PRU00339"/>
    </source>
</evidence>
<dbReference type="SUPFAM" id="SSF48452">
    <property type="entry name" value="TPR-like"/>
    <property type="match status" value="1"/>
</dbReference>
<dbReference type="Proteomes" id="UP000266385">
    <property type="component" value="Unassembled WGS sequence"/>
</dbReference>
<dbReference type="InterPro" id="IPR011990">
    <property type="entry name" value="TPR-like_helical_dom_sf"/>
</dbReference>
<feature type="transmembrane region" description="Helical" evidence="4">
    <location>
        <begin position="114"/>
        <end position="136"/>
    </location>
</feature>
<dbReference type="Gene3D" id="1.25.40.10">
    <property type="entry name" value="Tetratricopeptide repeat domain"/>
    <property type="match status" value="1"/>
</dbReference>
<evidence type="ECO:0000313" key="6">
    <source>
        <dbReference type="EMBL" id="RIJ32444.1"/>
    </source>
</evidence>
<comment type="caution">
    <text evidence="6">The sequence shown here is derived from an EMBL/GenBank/DDBJ whole genome shotgun (WGS) entry which is preliminary data.</text>
</comment>
<evidence type="ECO:0000313" key="7">
    <source>
        <dbReference type="Proteomes" id="UP000266385"/>
    </source>
</evidence>
<keyword evidence="4" id="KW-0472">Membrane</keyword>
<keyword evidence="1 3" id="KW-0238">DNA-binding</keyword>
<gene>
    <name evidence="6" type="ORF">D1223_00885</name>
</gene>
<dbReference type="CDD" id="cd00383">
    <property type="entry name" value="trans_reg_C"/>
    <property type="match status" value="1"/>
</dbReference>
<dbReference type="Pfam" id="PF00486">
    <property type="entry name" value="Trans_reg_C"/>
    <property type="match status" value="1"/>
</dbReference>
<dbReference type="InterPro" id="IPR036388">
    <property type="entry name" value="WH-like_DNA-bd_sf"/>
</dbReference>
<keyword evidence="2" id="KW-0802">TPR repeat</keyword>